<dbReference type="Proteomes" id="UP000017819">
    <property type="component" value="Unassembled WGS sequence"/>
</dbReference>
<comment type="caution">
    <text evidence="1">The sequence shown here is derived from an EMBL/GenBank/DDBJ whole genome shotgun (WGS) entry which is preliminary data.</text>
</comment>
<dbReference type="InterPro" id="IPR016195">
    <property type="entry name" value="Pol/histidinol_Pase-like"/>
</dbReference>
<reference evidence="1 2" key="1">
    <citation type="journal article" date="2014" name="Genome Announc.">
        <title>Draft Genome Sequence of Lutibaculum baratangense Strain AMV1T, Isolated from a Mud Volcano in Andamans, India.</title>
        <authorList>
            <person name="Singh A."/>
            <person name="Sreenivas A."/>
            <person name="Sathyanarayana Reddy G."/>
            <person name="Pinnaka A.K."/>
            <person name="Shivaji S."/>
        </authorList>
    </citation>
    <scope>NUCLEOTIDE SEQUENCE [LARGE SCALE GENOMIC DNA]</scope>
    <source>
        <strain evidence="1 2">AMV1</strain>
    </source>
</reference>
<dbReference type="InterPro" id="IPR052018">
    <property type="entry name" value="PHP_domain"/>
</dbReference>
<dbReference type="AlphaFoldDB" id="V4QUI3"/>
<dbReference type="SUPFAM" id="SSF89550">
    <property type="entry name" value="PHP domain-like"/>
    <property type="match status" value="1"/>
</dbReference>
<dbReference type="GO" id="GO:0004534">
    <property type="term" value="F:5'-3' RNA exonuclease activity"/>
    <property type="evidence" value="ECO:0007669"/>
    <property type="project" value="TreeGrafter"/>
</dbReference>
<dbReference type="PANTHER" id="PTHR42924:SF11">
    <property type="entry name" value="POLYMERASE_HISTIDINOL PHOSPHATASE N-TERMINAL DOMAIN-CONTAINING PROTEIN"/>
    <property type="match status" value="1"/>
</dbReference>
<dbReference type="NCBIfam" id="NF038032">
    <property type="entry name" value="CehA_McbA_metalo"/>
    <property type="match status" value="1"/>
</dbReference>
<organism evidence="1 2">
    <name type="scientific">Lutibaculum baratangense AMV1</name>
    <dbReference type="NCBI Taxonomy" id="631454"/>
    <lineage>
        <taxon>Bacteria</taxon>
        <taxon>Pseudomonadati</taxon>
        <taxon>Pseudomonadota</taxon>
        <taxon>Alphaproteobacteria</taxon>
        <taxon>Hyphomicrobiales</taxon>
        <taxon>Tepidamorphaceae</taxon>
        <taxon>Lutibaculum</taxon>
    </lineage>
</organism>
<keyword evidence="2" id="KW-1185">Reference proteome</keyword>
<evidence type="ECO:0000313" key="2">
    <source>
        <dbReference type="Proteomes" id="UP000017819"/>
    </source>
</evidence>
<dbReference type="Gene3D" id="3.20.20.140">
    <property type="entry name" value="Metal-dependent hydrolases"/>
    <property type="match status" value="1"/>
</dbReference>
<gene>
    <name evidence="1" type="ORF">N177_3455</name>
</gene>
<dbReference type="PATRIC" id="fig|631454.5.peg.3415"/>
<accession>V4QUI3</accession>
<dbReference type="STRING" id="631454.N177_3455"/>
<name>V4QUI3_9HYPH</name>
<dbReference type="PANTHER" id="PTHR42924">
    <property type="entry name" value="EXONUCLEASE"/>
    <property type="match status" value="1"/>
</dbReference>
<dbReference type="eggNOG" id="COG0613">
    <property type="taxonomic scope" value="Bacteria"/>
</dbReference>
<dbReference type="GO" id="GO:0035312">
    <property type="term" value="F:5'-3' DNA exonuclease activity"/>
    <property type="evidence" value="ECO:0007669"/>
    <property type="project" value="TreeGrafter"/>
</dbReference>
<sequence length="312" mass="34362">MGRRRRPVAEAIRMSFGAFESGGRFFRGNIHTHSTNSDGHLEPEAVARHYAEAGYDFLCLSDHFLDAYGFPISDTTPFRTNRFTTMLGAELHAPANSHGELWHILAAGLPADFAPTADGEDGVALARRARATGAFVGIAHPQWSGLTIEDGRALAEIAHAVEIYNFTCDIDTARPDGTYLLDQLLNEGNRLLAYAADDAHFRWPDAGGGWMMVKAEGNEPEALLEAMKRGDFYSSQGPELRELCRDGDHLEIACSPATTICVLGRGTRAETVQGRQLTRARLPPEKFLGDWCRIVVRDASGRHAWTNPLWLD</sequence>
<evidence type="ECO:0000313" key="1">
    <source>
        <dbReference type="EMBL" id="ESR23387.1"/>
    </source>
</evidence>
<dbReference type="EMBL" id="AWXZ01000039">
    <property type="protein sequence ID" value="ESR23387.1"/>
    <property type="molecule type" value="Genomic_DNA"/>
</dbReference>
<proteinExistence type="predicted"/>
<protein>
    <submittedName>
        <fullName evidence="1">PHP C-terminal domain protein</fullName>
    </submittedName>
</protein>